<organism evidence="4 5">
    <name type="scientific">Candidatus Mailhella merdigallinarum</name>
    <dbReference type="NCBI Taxonomy" id="2838658"/>
    <lineage>
        <taxon>Bacteria</taxon>
        <taxon>Pseudomonadati</taxon>
        <taxon>Thermodesulfobacteriota</taxon>
        <taxon>Desulfovibrionia</taxon>
        <taxon>Desulfovibrionales</taxon>
        <taxon>Desulfovibrionaceae</taxon>
        <taxon>Mailhella</taxon>
    </lineage>
</organism>
<dbReference type="GO" id="GO:0016747">
    <property type="term" value="F:acyltransferase activity, transferring groups other than amino-acyl groups"/>
    <property type="evidence" value="ECO:0007669"/>
    <property type="project" value="InterPro"/>
</dbReference>
<sequence>MTFAVSSRFPLSLAGLGRNLYGHLAFVPAHLPGGRTRAEVDALLVDSGLPCDTFNKITRLRLPEGRGFDARLLALEKFFQGRPFTWWLGPDTEPDNLGAELERRGLRREEVSVGMNLDLSRLSGQEPDTAVPLTVRPARHPSELAAYAALLAANWEPPDTCVTQAYAGAEAALLTPRCPLRFVVGYADGEAVCGAEFRLGPGTLAGVYGLVTPARHRRQGFASRLLWTALVDLRAAGFTHATLQASEDGLHLYRRMGFHPYGDWVEYCGRLLPAKG</sequence>
<keyword evidence="2" id="KW-0012">Acyltransferase</keyword>
<dbReference type="SUPFAM" id="SSF55729">
    <property type="entry name" value="Acyl-CoA N-acyltransferases (Nat)"/>
    <property type="match status" value="1"/>
</dbReference>
<evidence type="ECO:0000256" key="2">
    <source>
        <dbReference type="ARBA" id="ARBA00023315"/>
    </source>
</evidence>
<reference evidence="4" key="1">
    <citation type="journal article" date="2021" name="PeerJ">
        <title>Extensive microbial diversity within the chicken gut microbiome revealed by metagenomics and culture.</title>
        <authorList>
            <person name="Gilroy R."/>
            <person name="Ravi A."/>
            <person name="Getino M."/>
            <person name="Pursley I."/>
            <person name="Horton D.L."/>
            <person name="Alikhan N.F."/>
            <person name="Baker D."/>
            <person name="Gharbi K."/>
            <person name="Hall N."/>
            <person name="Watson M."/>
            <person name="Adriaenssens E.M."/>
            <person name="Foster-Nyarko E."/>
            <person name="Jarju S."/>
            <person name="Secka A."/>
            <person name="Antonio M."/>
            <person name="Oren A."/>
            <person name="Chaudhuri R.R."/>
            <person name="La Ragione R."/>
            <person name="Hildebrand F."/>
            <person name="Pallen M.J."/>
        </authorList>
    </citation>
    <scope>NUCLEOTIDE SEQUENCE</scope>
    <source>
        <strain evidence="4">CHK186-16707</strain>
    </source>
</reference>
<evidence type="ECO:0000313" key="5">
    <source>
        <dbReference type="Proteomes" id="UP000824225"/>
    </source>
</evidence>
<name>A0A9D2HB71_9BACT</name>
<dbReference type="Pfam" id="PF00583">
    <property type="entry name" value="Acetyltransf_1"/>
    <property type="match status" value="1"/>
</dbReference>
<keyword evidence="1" id="KW-0808">Transferase</keyword>
<proteinExistence type="predicted"/>
<dbReference type="InterPro" id="IPR000182">
    <property type="entry name" value="GNAT_dom"/>
</dbReference>
<dbReference type="Proteomes" id="UP000824225">
    <property type="component" value="Unassembled WGS sequence"/>
</dbReference>
<evidence type="ECO:0000313" key="4">
    <source>
        <dbReference type="EMBL" id="HJA08047.1"/>
    </source>
</evidence>
<comment type="caution">
    <text evidence="4">The sequence shown here is derived from an EMBL/GenBank/DDBJ whole genome shotgun (WGS) entry which is preliminary data.</text>
</comment>
<gene>
    <name evidence="4" type="ORF">H9962_02480</name>
</gene>
<accession>A0A9D2HB71</accession>
<evidence type="ECO:0000259" key="3">
    <source>
        <dbReference type="PROSITE" id="PS51186"/>
    </source>
</evidence>
<dbReference type="PROSITE" id="PS51186">
    <property type="entry name" value="GNAT"/>
    <property type="match status" value="1"/>
</dbReference>
<dbReference type="EMBL" id="DXAN01000004">
    <property type="protein sequence ID" value="HJA08047.1"/>
    <property type="molecule type" value="Genomic_DNA"/>
</dbReference>
<evidence type="ECO:0000256" key="1">
    <source>
        <dbReference type="ARBA" id="ARBA00022679"/>
    </source>
</evidence>
<protein>
    <submittedName>
        <fullName evidence="4">GNAT family N-acetyltransferase</fullName>
    </submittedName>
</protein>
<dbReference type="PANTHER" id="PTHR43877">
    <property type="entry name" value="AMINOALKYLPHOSPHONATE N-ACETYLTRANSFERASE-RELATED-RELATED"/>
    <property type="match status" value="1"/>
</dbReference>
<reference evidence="4" key="2">
    <citation type="submission" date="2021-04" db="EMBL/GenBank/DDBJ databases">
        <authorList>
            <person name="Gilroy R."/>
        </authorList>
    </citation>
    <scope>NUCLEOTIDE SEQUENCE</scope>
    <source>
        <strain evidence="4">CHK186-16707</strain>
    </source>
</reference>
<dbReference type="AlphaFoldDB" id="A0A9D2HB71"/>
<feature type="domain" description="N-acetyltransferase" evidence="3">
    <location>
        <begin position="133"/>
        <end position="276"/>
    </location>
</feature>
<dbReference type="CDD" id="cd04301">
    <property type="entry name" value="NAT_SF"/>
    <property type="match status" value="1"/>
</dbReference>
<dbReference type="InterPro" id="IPR016181">
    <property type="entry name" value="Acyl_CoA_acyltransferase"/>
</dbReference>
<dbReference type="InterPro" id="IPR050832">
    <property type="entry name" value="Bact_Acetyltransf"/>
</dbReference>
<dbReference type="Gene3D" id="3.40.630.30">
    <property type="match status" value="1"/>
</dbReference>